<dbReference type="Proteomes" id="UP000823597">
    <property type="component" value="Unassembled WGS sequence"/>
</dbReference>
<feature type="signal peptide" evidence="1">
    <location>
        <begin position="1"/>
        <end position="19"/>
    </location>
</feature>
<reference evidence="2" key="2">
    <citation type="journal article" date="2021" name="PeerJ">
        <title>Extensive microbial diversity within the chicken gut microbiome revealed by metagenomics and culture.</title>
        <authorList>
            <person name="Gilroy R."/>
            <person name="Ravi A."/>
            <person name="Getino M."/>
            <person name="Pursley I."/>
            <person name="Horton D.L."/>
            <person name="Alikhan N.F."/>
            <person name="Baker D."/>
            <person name="Gharbi K."/>
            <person name="Hall N."/>
            <person name="Watson M."/>
            <person name="Adriaenssens E.M."/>
            <person name="Foster-Nyarko E."/>
            <person name="Jarju S."/>
            <person name="Secka A."/>
            <person name="Antonio M."/>
            <person name="Oren A."/>
            <person name="Chaudhuri R.R."/>
            <person name="La Ragione R."/>
            <person name="Hildebrand F."/>
            <person name="Pallen M.J."/>
        </authorList>
    </citation>
    <scope>NUCLEOTIDE SEQUENCE</scope>
    <source>
        <strain evidence="2">10037</strain>
    </source>
</reference>
<dbReference type="Pfam" id="PF03415">
    <property type="entry name" value="Peptidase_C11"/>
    <property type="match status" value="2"/>
</dbReference>
<protein>
    <recommendedName>
        <fullName evidence="4">Clostripain</fullName>
    </recommendedName>
</protein>
<dbReference type="PANTHER" id="PTHR37835">
    <property type="entry name" value="ALPHA-CLOSTRIPAIN"/>
    <property type="match status" value="1"/>
</dbReference>
<dbReference type="AlphaFoldDB" id="A0A9D9NA30"/>
<dbReference type="InterPro" id="IPR005077">
    <property type="entry name" value="Peptidase_C11"/>
</dbReference>
<comment type="caution">
    <text evidence="2">The sequence shown here is derived from an EMBL/GenBank/DDBJ whole genome shotgun (WGS) entry which is preliminary data.</text>
</comment>
<name>A0A9D9NA30_9BACT</name>
<dbReference type="EMBL" id="JADIME010000072">
    <property type="protein sequence ID" value="MBO8465664.1"/>
    <property type="molecule type" value="Genomic_DNA"/>
</dbReference>
<evidence type="ECO:0000313" key="2">
    <source>
        <dbReference type="EMBL" id="MBO8465664.1"/>
    </source>
</evidence>
<sequence>MRNYFFILALLAVLPFVSSCDGTEPNPNPGTSVNGKTVIVYISANNSLSTYAEGNFADMLEGYMPPSKANGEHLLVFFHNRTTPPTLYELTRDGSGNPLKEEVHVFDMSSSSGDEDVSSSAEAVNTVLSYVKNNYESDHYGLILWSHSTGWLPEHYYTEGPPAGYPNSEDAPVEPTSPMDIYGDAVVKMAVDDGVQPTSFGQDEGTLEEIDIKELAEAIPMHLDFLIFDSCLMGCVEVAYQFRNIADVFCASPTEVLANGFPYTHIIEPLFTSAEGVKEVADLYFHYYADSEVPGAAATVVVVDCSKLEPLAEACGKIFSENRYKVPELDMSDIQPYFRSNKHWFYDLGAYIKALEPSSSLLDEFRQAMREAVVYKAATETFLSIQITDFSGLSSYIQNPEEPYLDDYYRTLDWNKATQMIAD</sequence>
<reference evidence="2" key="1">
    <citation type="submission" date="2020-10" db="EMBL/GenBank/DDBJ databases">
        <authorList>
            <person name="Gilroy R."/>
        </authorList>
    </citation>
    <scope>NUCLEOTIDE SEQUENCE</scope>
    <source>
        <strain evidence="2">10037</strain>
    </source>
</reference>
<evidence type="ECO:0000256" key="1">
    <source>
        <dbReference type="SAM" id="SignalP"/>
    </source>
</evidence>
<dbReference type="Gene3D" id="3.40.50.11970">
    <property type="match status" value="1"/>
</dbReference>
<proteinExistence type="predicted"/>
<feature type="chain" id="PRO_5038563360" description="Clostripain" evidence="1">
    <location>
        <begin position="20"/>
        <end position="423"/>
    </location>
</feature>
<evidence type="ECO:0008006" key="4">
    <source>
        <dbReference type="Google" id="ProtNLM"/>
    </source>
</evidence>
<accession>A0A9D9NA30</accession>
<keyword evidence="1" id="KW-0732">Signal</keyword>
<organism evidence="2 3">
    <name type="scientific">Candidatus Merdivivens pullistercoris</name>
    <dbReference type="NCBI Taxonomy" id="2840873"/>
    <lineage>
        <taxon>Bacteria</taxon>
        <taxon>Pseudomonadati</taxon>
        <taxon>Bacteroidota</taxon>
        <taxon>Bacteroidia</taxon>
        <taxon>Bacteroidales</taxon>
        <taxon>Muribaculaceae</taxon>
        <taxon>Muribaculaceae incertae sedis</taxon>
        <taxon>Candidatus Merdivivens</taxon>
    </lineage>
</organism>
<dbReference type="PANTHER" id="PTHR37835:SF1">
    <property type="entry name" value="ALPHA-CLOSTRIPAIN"/>
    <property type="match status" value="1"/>
</dbReference>
<dbReference type="PROSITE" id="PS51257">
    <property type="entry name" value="PROKAR_LIPOPROTEIN"/>
    <property type="match status" value="1"/>
</dbReference>
<evidence type="ECO:0000313" key="3">
    <source>
        <dbReference type="Proteomes" id="UP000823597"/>
    </source>
</evidence>
<gene>
    <name evidence="2" type="ORF">IAB93_06685</name>
</gene>